<feature type="compositionally biased region" description="Acidic residues" evidence="9">
    <location>
        <begin position="71"/>
        <end position="90"/>
    </location>
</feature>
<dbReference type="InterPro" id="IPR036922">
    <property type="entry name" value="Rieske_2Fe-2S_sf"/>
</dbReference>
<evidence type="ECO:0000256" key="8">
    <source>
        <dbReference type="ARBA" id="ARBA00023014"/>
    </source>
</evidence>
<dbReference type="GO" id="GO:0010277">
    <property type="term" value="F:chlorophyllide a oxygenase activity"/>
    <property type="evidence" value="ECO:0007669"/>
    <property type="project" value="InterPro"/>
</dbReference>
<sequence>MAVLFSASASATIVALSSPRSLASKALKTTLPFISTNTPNLSSGKSPSSRASRNLSLPRVAAPTSPTSQEYQEEEVDVKEEYGNEDEQGDESSSTTKFSWRDHWYPVSLIEDLDPRLPTPFQLLGRDIVLWLDRSSREWVAFDDRCPHRLAPLSEGRIDESGNLQCSYHGWSFDGCGSCVKIPQASREGPEARAIQSSRACATRFPTMQSQGLLFVWPDENGWERAHATEPPRLPDDFDKPEFSSVTIQRDLFYGYDTLMENVSDPSHIDFAHHKVTGRRDRAKPLPFTLESSGHWGFAGANDGNPRISAEFVAPCYYINKNLELLLNFNVIVFRIANYICEKDVIEIDTKLPIVGDKKWVIWICSFNVPMAPGKTRSIVCSARNFFRFTMPGPAWWQLWGKVEFFISNIPMKHCVVAGAKRFRLRLQRALFPGLKKFQCLAYSWKRVILDWMLDFGIKLKLVVPRWHEHWTSNKVYDGDMIVLQGQEKIFLSKAMEGSVDVNKQYTKITFTPTQADRLVLAFRNWLRRHGNSQPEWFGTNKQQPLPSTLLSKRQMLDRFEQHTLKCSSCKGAYTAFQTWRKLLIGATILFCATAGIPSDMQLRIFLAGLALLSAGLAFALHELEKNFVFVDYVHAEIE</sequence>
<dbReference type="GO" id="GO:0032441">
    <property type="term" value="F:pheophorbide a oxygenase activity"/>
    <property type="evidence" value="ECO:0007669"/>
    <property type="project" value="TreeGrafter"/>
</dbReference>
<evidence type="ECO:0000256" key="6">
    <source>
        <dbReference type="ARBA" id="ARBA00022946"/>
    </source>
</evidence>
<dbReference type="SUPFAM" id="SSF50022">
    <property type="entry name" value="ISP domain"/>
    <property type="match status" value="1"/>
</dbReference>
<dbReference type="Pfam" id="PF00355">
    <property type="entry name" value="Rieske"/>
    <property type="match status" value="1"/>
</dbReference>
<evidence type="ECO:0000256" key="3">
    <source>
        <dbReference type="ARBA" id="ARBA00022640"/>
    </source>
</evidence>
<dbReference type="PANTHER" id="PTHR21266">
    <property type="entry name" value="IRON-SULFUR DOMAIN CONTAINING PROTEIN"/>
    <property type="match status" value="1"/>
</dbReference>
<evidence type="ECO:0000256" key="1">
    <source>
        <dbReference type="ARBA" id="ARBA00004229"/>
    </source>
</evidence>
<dbReference type="InterPro" id="IPR050584">
    <property type="entry name" value="Cholesterol_7-desaturase"/>
</dbReference>
<accession>A0A6A1WQ59</accession>
<name>A0A6A1WQ59_9ROSI</name>
<dbReference type="AlphaFoldDB" id="A0A6A1WQ59"/>
<keyword evidence="5" id="KW-0479">Metal-binding</keyword>
<dbReference type="GO" id="GO:0046872">
    <property type="term" value="F:metal ion binding"/>
    <property type="evidence" value="ECO:0007669"/>
    <property type="project" value="UniProtKB-KW"/>
</dbReference>
<proteinExistence type="predicted"/>
<evidence type="ECO:0000256" key="9">
    <source>
        <dbReference type="SAM" id="MobiDB-lite"/>
    </source>
</evidence>
<keyword evidence="2" id="KW-0150">Chloroplast</keyword>
<feature type="domain" description="Rieske" evidence="10">
    <location>
        <begin position="104"/>
        <end position="216"/>
    </location>
</feature>
<comment type="subcellular location">
    <subcellularLocation>
        <location evidence="1">Plastid</location>
        <location evidence="1">Chloroplast</location>
    </subcellularLocation>
</comment>
<dbReference type="SUPFAM" id="SSF55961">
    <property type="entry name" value="Bet v1-like"/>
    <property type="match status" value="1"/>
</dbReference>
<dbReference type="Proteomes" id="UP000516437">
    <property type="component" value="Chromosome 1"/>
</dbReference>
<dbReference type="OrthoDB" id="426882at2759"/>
<dbReference type="GO" id="GO:0051537">
    <property type="term" value="F:2 iron, 2 sulfur cluster binding"/>
    <property type="evidence" value="ECO:0007669"/>
    <property type="project" value="UniProtKB-KW"/>
</dbReference>
<feature type="compositionally biased region" description="Low complexity" evidence="9">
    <location>
        <begin position="42"/>
        <end position="52"/>
    </location>
</feature>
<evidence type="ECO:0000313" key="11">
    <source>
        <dbReference type="EMBL" id="KAB1227409.1"/>
    </source>
</evidence>
<gene>
    <name evidence="11" type="ORF">CJ030_MR1G020866</name>
</gene>
<evidence type="ECO:0000256" key="7">
    <source>
        <dbReference type="ARBA" id="ARBA00023004"/>
    </source>
</evidence>
<dbReference type="CDD" id="cd03480">
    <property type="entry name" value="Rieske_RO_Alpha_PaO"/>
    <property type="match status" value="1"/>
</dbReference>
<evidence type="ECO:0000256" key="4">
    <source>
        <dbReference type="ARBA" id="ARBA00022714"/>
    </source>
</evidence>
<dbReference type="EMBL" id="RXIC02000019">
    <property type="protein sequence ID" value="KAB1227409.1"/>
    <property type="molecule type" value="Genomic_DNA"/>
</dbReference>
<keyword evidence="8" id="KW-0411">Iron-sulfur</keyword>
<protein>
    <submittedName>
        <fullName evidence="11">Pheophorbide a oxygenase, chloroplastic</fullName>
    </submittedName>
</protein>
<dbReference type="PROSITE" id="PS51296">
    <property type="entry name" value="RIESKE"/>
    <property type="match status" value="1"/>
</dbReference>
<dbReference type="Pfam" id="PF08417">
    <property type="entry name" value="PaO"/>
    <property type="match status" value="1"/>
</dbReference>
<evidence type="ECO:0000256" key="5">
    <source>
        <dbReference type="ARBA" id="ARBA00022723"/>
    </source>
</evidence>
<keyword evidence="7" id="KW-0408">Iron</keyword>
<feature type="region of interest" description="Disordered" evidence="9">
    <location>
        <begin position="35"/>
        <end position="96"/>
    </location>
</feature>
<keyword evidence="6" id="KW-0809">Transit peptide</keyword>
<organism evidence="11 12">
    <name type="scientific">Morella rubra</name>
    <name type="common">Chinese bayberry</name>
    <dbReference type="NCBI Taxonomy" id="262757"/>
    <lineage>
        <taxon>Eukaryota</taxon>
        <taxon>Viridiplantae</taxon>
        <taxon>Streptophyta</taxon>
        <taxon>Embryophyta</taxon>
        <taxon>Tracheophyta</taxon>
        <taxon>Spermatophyta</taxon>
        <taxon>Magnoliopsida</taxon>
        <taxon>eudicotyledons</taxon>
        <taxon>Gunneridae</taxon>
        <taxon>Pentapetalae</taxon>
        <taxon>rosids</taxon>
        <taxon>fabids</taxon>
        <taxon>Fagales</taxon>
        <taxon>Myricaceae</taxon>
        <taxon>Morella</taxon>
    </lineage>
</organism>
<keyword evidence="3" id="KW-0934">Plastid</keyword>
<evidence type="ECO:0000256" key="2">
    <source>
        <dbReference type="ARBA" id="ARBA00022528"/>
    </source>
</evidence>
<evidence type="ECO:0000259" key="10">
    <source>
        <dbReference type="PROSITE" id="PS51296"/>
    </source>
</evidence>
<dbReference type="Gene3D" id="2.102.10.10">
    <property type="entry name" value="Rieske [2Fe-2S] iron-sulphur domain"/>
    <property type="match status" value="1"/>
</dbReference>
<reference evidence="11 12" key="1">
    <citation type="journal article" date="2019" name="Plant Biotechnol. J.">
        <title>The red bayberry genome and genetic basis of sex determination.</title>
        <authorList>
            <person name="Jia H.M."/>
            <person name="Jia H.J."/>
            <person name="Cai Q.L."/>
            <person name="Wang Y."/>
            <person name="Zhao H.B."/>
            <person name="Yang W.F."/>
            <person name="Wang G.Y."/>
            <person name="Li Y.H."/>
            <person name="Zhan D.L."/>
            <person name="Shen Y.T."/>
            <person name="Niu Q.F."/>
            <person name="Chang L."/>
            <person name="Qiu J."/>
            <person name="Zhao L."/>
            <person name="Xie H.B."/>
            <person name="Fu W.Y."/>
            <person name="Jin J."/>
            <person name="Li X.W."/>
            <person name="Jiao Y."/>
            <person name="Zhou C.C."/>
            <person name="Tu T."/>
            <person name="Chai C.Y."/>
            <person name="Gao J.L."/>
            <person name="Fan L.J."/>
            <person name="van de Weg E."/>
            <person name="Wang J.Y."/>
            <person name="Gao Z.S."/>
        </authorList>
    </citation>
    <scope>NUCLEOTIDE SEQUENCE [LARGE SCALE GENOMIC DNA]</scope>
    <source>
        <tissue evidence="11">Leaves</tissue>
    </source>
</reference>
<keyword evidence="4" id="KW-0001">2Fe-2S</keyword>
<keyword evidence="12" id="KW-1185">Reference proteome</keyword>
<dbReference type="InterPro" id="IPR013626">
    <property type="entry name" value="PaO"/>
</dbReference>
<dbReference type="GO" id="GO:0009534">
    <property type="term" value="C:chloroplast thylakoid"/>
    <property type="evidence" value="ECO:0007669"/>
    <property type="project" value="TreeGrafter"/>
</dbReference>
<dbReference type="InterPro" id="IPR017941">
    <property type="entry name" value="Rieske_2Fe-2S"/>
</dbReference>
<evidence type="ECO:0000313" key="12">
    <source>
        <dbReference type="Proteomes" id="UP000516437"/>
    </source>
</evidence>
<comment type="caution">
    <text evidence="11">The sequence shown here is derived from an EMBL/GenBank/DDBJ whole genome shotgun (WGS) entry which is preliminary data.</text>
</comment>
<dbReference type="PANTHER" id="PTHR21266:SF24">
    <property type="entry name" value="PHEOPHORBIDE A OXYGENASE, CHLOROPLASTIC"/>
    <property type="match status" value="1"/>
</dbReference>